<dbReference type="EMBL" id="LMTZ01000129">
    <property type="protein sequence ID" value="KST64081.1"/>
    <property type="molecule type" value="Genomic_DNA"/>
</dbReference>
<evidence type="ECO:0000313" key="2">
    <source>
        <dbReference type="EMBL" id="KST64081.1"/>
    </source>
</evidence>
<proteinExistence type="predicted"/>
<comment type="caution">
    <text evidence="2">The sequence shown here is derived from an EMBL/GenBank/DDBJ whole genome shotgun (WGS) entry which is preliminary data.</text>
</comment>
<keyword evidence="4" id="KW-1185">Reference proteome</keyword>
<dbReference type="EMBL" id="LMTZ01000118">
    <property type="protein sequence ID" value="KST64791.1"/>
    <property type="molecule type" value="Genomic_DNA"/>
</dbReference>
<organism evidence="2 4">
    <name type="scientific">Mastigocoleus testarum BC008</name>
    <dbReference type="NCBI Taxonomy" id="371196"/>
    <lineage>
        <taxon>Bacteria</taxon>
        <taxon>Bacillati</taxon>
        <taxon>Cyanobacteriota</taxon>
        <taxon>Cyanophyceae</taxon>
        <taxon>Nostocales</taxon>
        <taxon>Hapalosiphonaceae</taxon>
        <taxon>Mastigocoleus</taxon>
    </lineage>
</organism>
<reference evidence="2 4" key="1">
    <citation type="journal article" date="2015" name="Genome Announc.">
        <title>Draft Genome of the Euendolithic (true boring) Cyanobacterium Mastigocoleus testarum strain BC008.</title>
        <authorList>
            <person name="Guida B.S."/>
            <person name="Garcia-Pichel F."/>
        </authorList>
    </citation>
    <scope>NUCLEOTIDE SEQUENCE [LARGE SCALE GENOMIC DNA]</scope>
    <source>
        <strain evidence="2 4">BC008</strain>
    </source>
</reference>
<feature type="region of interest" description="Disordered" evidence="1">
    <location>
        <begin position="1"/>
        <end position="31"/>
    </location>
</feature>
<dbReference type="Proteomes" id="UP000053372">
    <property type="component" value="Unassembled WGS sequence"/>
</dbReference>
<evidence type="ECO:0000313" key="4">
    <source>
        <dbReference type="Proteomes" id="UP000053372"/>
    </source>
</evidence>
<accession>A0A0V7ZI04</accession>
<gene>
    <name evidence="2" type="ORF">BC008_40520</name>
    <name evidence="3" type="ORF">BC008_41495</name>
</gene>
<evidence type="ECO:0000313" key="3">
    <source>
        <dbReference type="EMBL" id="KST64791.1"/>
    </source>
</evidence>
<name>A0A0V7ZI04_9CYAN</name>
<dbReference type="AlphaFoldDB" id="A0A0V7ZI04"/>
<sequence length="616" mass="71204">MPPEEEPSEVQDGLTPISGTPFYMTPTTPADPMDCNRYPDSPFCGNPITNSPLELSTEIVQDECNIGIQVNGALAFVKLAPVQIVYRNPVCRIQKKTFEPIEYTEEPEQPEPPPDGEHAIYIWCPIDIIHYKLEVEVEWDKPPIWFQYMSQQISIDMIEKRYETHNDYTYFIGWDIHYTIDYYLYYFEPESFKVDDYGIKFLNFNEQGVHKYPEDGYDFLNIKESEWYDLPGDSARISDNPDSHYEDMLRKPSYVEINPDYTPRSDTQYLSNWNGDGGFPNYDEYETPKGLVKVKPGEVGYNVFGVQYREYKYTVDHPTLHRVEKWKSYVCYEDVCIFENPLKEPPYPYMRKCCPDNSYLLKKIYKEVKKANKRIGSDEFPATVPESLLKQDGKESGTKQIENLGSLIAWFAERMDELIGEFEIPIEIEDADLLKDGDQKLSIKLPNIAEAIAEIFSLVLNNSVNQDVILAMATKALVESGSSKQVATKNNYLLESIVDYLAFKTKDKVIEMPMTFTPGAQDFSLMLQEKYVEVLVTEYDDKTNLQKTLTELLFAGAVIRGAFYRRIENPSIAKQEIQDNIFRALQIKKNLEDVERDGTKEIEEYIKKLTDNGNGD</sequence>
<protein>
    <submittedName>
        <fullName evidence="2">Uncharacterized protein</fullName>
    </submittedName>
</protein>
<evidence type="ECO:0000256" key="1">
    <source>
        <dbReference type="SAM" id="MobiDB-lite"/>
    </source>
</evidence>